<dbReference type="Proteomes" id="UP001497600">
    <property type="component" value="Chromosome E"/>
</dbReference>
<gene>
    <name evidence="2" type="ORF">CAAN4_E12992</name>
</gene>
<evidence type="ECO:0000256" key="1">
    <source>
        <dbReference type="SAM" id="MobiDB-lite"/>
    </source>
</evidence>
<evidence type="ECO:0000313" key="3">
    <source>
        <dbReference type="Proteomes" id="UP001497600"/>
    </source>
</evidence>
<evidence type="ECO:0000313" key="2">
    <source>
        <dbReference type="EMBL" id="CAK7909053.1"/>
    </source>
</evidence>
<dbReference type="EMBL" id="OZ004257">
    <property type="protein sequence ID" value="CAK7909053.1"/>
    <property type="molecule type" value="Genomic_DNA"/>
</dbReference>
<feature type="region of interest" description="Disordered" evidence="1">
    <location>
        <begin position="1"/>
        <end position="36"/>
    </location>
</feature>
<sequence>MQQDIKKWKPSFRTKSLNTSPVTPQTPMFAPRPRSNTVPSIAYVSSRTCLREASVSSEELEEENRDDESLDQFASNILTIVNSLQKHQHEVLWNI</sequence>
<reference evidence="2 3" key="1">
    <citation type="submission" date="2024-01" db="EMBL/GenBank/DDBJ databases">
        <authorList>
            <consortium name="Genoscope - CEA"/>
            <person name="William W."/>
        </authorList>
    </citation>
    <scope>NUCLEOTIDE SEQUENCE [LARGE SCALE GENOMIC DNA]</scope>
    <source>
        <strain evidence="2 3">29B2s-10</strain>
    </source>
</reference>
<feature type="compositionally biased region" description="Polar residues" evidence="1">
    <location>
        <begin position="13"/>
        <end position="26"/>
    </location>
</feature>
<proteinExistence type="predicted"/>
<protein>
    <submittedName>
        <fullName evidence="2">Uncharacterized protein</fullName>
    </submittedName>
</protein>
<organism evidence="2 3">
    <name type="scientific">[Candida] anglica</name>
    <dbReference type="NCBI Taxonomy" id="148631"/>
    <lineage>
        <taxon>Eukaryota</taxon>
        <taxon>Fungi</taxon>
        <taxon>Dikarya</taxon>
        <taxon>Ascomycota</taxon>
        <taxon>Saccharomycotina</taxon>
        <taxon>Pichiomycetes</taxon>
        <taxon>Debaryomycetaceae</taxon>
        <taxon>Kurtzmaniella</taxon>
    </lineage>
</organism>
<accession>A0ABP0EFV4</accession>
<name>A0ABP0EFV4_9ASCO</name>
<keyword evidence="3" id="KW-1185">Reference proteome</keyword>